<evidence type="ECO:0000313" key="8">
    <source>
        <dbReference type="EMBL" id="QAV17976.1"/>
    </source>
</evidence>
<dbReference type="Pfam" id="PF02826">
    <property type="entry name" value="2-Hacid_dh_C"/>
    <property type="match status" value="1"/>
</dbReference>
<dbReference type="GeneID" id="95375134"/>
<gene>
    <name evidence="7" type="ORF">M5X16_04890</name>
    <name evidence="8" type="ORF">PC41400_09975</name>
</gene>
<evidence type="ECO:0000313" key="10">
    <source>
        <dbReference type="Proteomes" id="UP001527202"/>
    </source>
</evidence>
<dbReference type="InterPro" id="IPR036291">
    <property type="entry name" value="NAD(P)-bd_dom_sf"/>
</dbReference>
<dbReference type="PROSITE" id="PS00670">
    <property type="entry name" value="D_2_HYDROXYACID_DH_2"/>
    <property type="match status" value="1"/>
</dbReference>
<dbReference type="Gene3D" id="3.40.50.720">
    <property type="entry name" value="NAD(P)-binding Rossmann-like Domain"/>
    <property type="match status" value="2"/>
</dbReference>
<dbReference type="SUPFAM" id="SSF51735">
    <property type="entry name" value="NAD(P)-binding Rossmann-fold domains"/>
    <property type="match status" value="1"/>
</dbReference>
<reference evidence="7 10" key="2">
    <citation type="submission" date="2022-05" db="EMBL/GenBank/DDBJ databases">
        <title>Genome Sequencing of Bee-Associated Microbes.</title>
        <authorList>
            <person name="Dunlap C."/>
        </authorList>
    </citation>
    <scope>NUCLEOTIDE SEQUENCE [LARGE SCALE GENOMIC DNA]</scope>
    <source>
        <strain evidence="7 10">NRRL B-23120</strain>
    </source>
</reference>
<dbReference type="GO" id="GO:0051287">
    <property type="term" value="F:NAD binding"/>
    <property type="evidence" value="ECO:0007669"/>
    <property type="project" value="InterPro"/>
</dbReference>
<dbReference type="PANTHER" id="PTHR43333">
    <property type="entry name" value="2-HACID_DH_C DOMAIN-CONTAINING PROTEIN"/>
    <property type="match status" value="1"/>
</dbReference>
<dbReference type="Proteomes" id="UP001527202">
    <property type="component" value="Unassembled WGS sequence"/>
</dbReference>
<feature type="domain" description="D-isomer specific 2-hydroxyacid dehydrogenase NAD-binding" evidence="6">
    <location>
        <begin position="107"/>
        <end position="281"/>
    </location>
</feature>
<organism evidence="8 9">
    <name type="scientific">Paenibacillus chitinolyticus</name>
    <dbReference type="NCBI Taxonomy" id="79263"/>
    <lineage>
        <taxon>Bacteria</taxon>
        <taxon>Bacillati</taxon>
        <taxon>Bacillota</taxon>
        <taxon>Bacilli</taxon>
        <taxon>Bacillales</taxon>
        <taxon>Paenibacillaceae</taxon>
        <taxon>Paenibacillus</taxon>
    </lineage>
</organism>
<dbReference type="PANTHER" id="PTHR43333:SF1">
    <property type="entry name" value="D-ISOMER SPECIFIC 2-HYDROXYACID DEHYDROGENASE NAD-BINDING DOMAIN-CONTAINING PROTEIN"/>
    <property type="match status" value="1"/>
</dbReference>
<dbReference type="KEGG" id="pchi:PC41400_09975"/>
<evidence type="ECO:0000259" key="5">
    <source>
        <dbReference type="Pfam" id="PF00389"/>
    </source>
</evidence>
<proteinExistence type="inferred from homology"/>
<dbReference type="PROSITE" id="PS00671">
    <property type="entry name" value="D_2_HYDROXYACID_DH_3"/>
    <property type="match status" value="1"/>
</dbReference>
<evidence type="ECO:0000313" key="7">
    <source>
        <dbReference type="EMBL" id="MCY9595113.1"/>
    </source>
</evidence>
<keyword evidence="10" id="KW-1185">Reference proteome</keyword>
<dbReference type="EMBL" id="CP026520">
    <property type="protein sequence ID" value="QAV17976.1"/>
    <property type="molecule type" value="Genomic_DNA"/>
</dbReference>
<dbReference type="RefSeq" id="WP_042230868.1">
    <property type="nucleotide sequence ID" value="NZ_CP026520.1"/>
</dbReference>
<evidence type="ECO:0000256" key="4">
    <source>
        <dbReference type="RuleBase" id="RU003719"/>
    </source>
</evidence>
<dbReference type="Pfam" id="PF00389">
    <property type="entry name" value="2-Hacid_dh"/>
    <property type="match status" value="1"/>
</dbReference>
<evidence type="ECO:0000259" key="6">
    <source>
        <dbReference type="Pfam" id="PF02826"/>
    </source>
</evidence>
<dbReference type="SUPFAM" id="SSF52283">
    <property type="entry name" value="Formate/glycerate dehydrogenase catalytic domain-like"/>
    <property type="match status" value="1"/>
</dbReference>
<dbReference type="InterPro" id="IPR006140">
    <property type="entry name" value="D-isomer_DH_NAD-bd"/>
</dbReference>
<dbReference type="EMBL" id="JAMDMJ010000004">
    <property type="protein sequence ID" value="MCY9595113.1"/>
    <property type="molecule type" value="Genomic_DNA"/>
</dbReference>
<dbReference type="InterPro" id="IPR006139">
    <property type="entry name" value="D-isomer_2_OHA_DH_cat_dom"/>
</dbReference>
<dbReference type="CDD" id="cd05300">
    <property type="entry name" value="2-Hacid_dh_1"/>
    <property type="match status" value="1"/>
</dbReference>
<accession>A0A410WU14</accession>
<dbReference type="FunFam" id="3.40.50.720:FF:000203">
    <property type="entry name" value="D-3-phosphoglycerate dehydrogenase (SerA)"/>
    <property type="match status" value="1"/>
</dbReference>
<dbReference type="InterPro" id="IPR029753">
    <property type="entry name" value="D-isomer_DH_CS"/>
</dbReference>
<evidence type="ECO:0000256" key="2">
    <source>
        <dbReference type="ARBA" id="ARBA00023002"/>
    </source>
</evidence>
<dbReference type="GO" id="GO:0016616">
    <property type="term" value="F:oxidoreductase activity, acting on the CH-OH group of donors, NAD or NADP as acceptor"/>
    <property type="evidence" value="ECO:0007669"/>
    <property type="project" value="InterPro"/>
</dbReference>
<dbReference type="Proteomes" id="UP000288943">
    <property type="component" value="Chromosome"/>
</dbReference>
<dbReference type="AlphaFoldDB" id="A0A410WU14"/>
<feature type="domain" description="D-isomer specific 2-hydroxyacid dehydrogenase catalytic" evidence="5">
    <location>
        <begin position="10"/>
        <end position="312"/>
    </location>
</feature>
<protein>
    <submittedName>
        <fullName evidence="8">D-2-hydroxyacid dehydrogenase</fullName>
    </submittedName>
</protein>
<keyword evidence="3" id="KW-0520">NAD</keyword>
<keyword evidence="2 4" id="KW-0560">Oxidoreductase</keyword>
<evidence type="ECO:0000256" key="1">
    <source>
        <dbReference type="ARBA" id="ARBA00005854"/>
    </source>
</evidence>
<reference evidence="8 9" key="1">
    <citation type="submission" date="2018-01" db="EMBL/GenBank/DDBJ databases">
        <title>The whole genome sequencing and assembly of Paenibacillus chitinolyticus KCCM 41400 strain.</title>
        <authorList>
            <person name="Kim J.-Y."/>
            <person name="Park M.-K."/>
            <person name="Lee Y.-J."/>
            <person name="Yi H."/>
            <person name="Bahn Y.-S."/>
            <person name="Kim J.F."/>
            <person name="Lee D.-W."/>
        </authorList>
    </citation>
    <scope>NUCLEOTIDE SEQUENCE [LARGE SCALE GENOMIC DNA]</scope>
    <source>
        <strain evidence="8 9">KCCM 41400</strain>
    </source>
</reference>
<comment type="similarity">
    <text evidence="1 4">Belongs to the D-isomer specific 2-hydroxyacid dehydrogenase family.</text>
</comment>
<sequence>MLNITALTKMDLTYLQNHLPEDLKDAVSLAQFPTAEEAGDRLASTDILLTSGAFQDDWLPLLPKLRWFQSLSAGVDKLPLKKLDERGIQVTNMSGVHSIQMSEYALSVMLDFVRRSHTLMESQSLKEWNHRIRTAELHGQTLGLIGTGAIGSEVARKAKAFDMKVVGYSRSGRDREHFDDMRKGKSGLYSLLRESDFVVVIVPATRETENLIGAEELALMKPSAFLVNMARGSVIDETALIEALRKGILAGAALDVFREEPLPADSPLWGMEQAALTPHIAGNTPKYVERCAEILFPNIRRFIENKPLINRIDPEHGY</sequence>
<evidence type="ECO:0000313" key="9">
    <source>
        <dbReference type="Proteomes" id="UP000288943"/>
    </source>
</evidence>
<evidence type="ECO:0000256" key="3">
    <source>
        <dbReference type="ARBA" id="ARBA00023027"/>
    </source>
</evidence>
<dbReference type="OrthoDB" id="9805416at2"/>
<name>A0A410WU14_9BACL</name>